<evidence type="ECO:0000256" key="3">
    <source>
        <dbReference type="ARBA" id="ARBA00023306"/>
    </source>
</evidence>
<dbReference type="InterPro" id="IPR023052">
    <property type="entry name" value="Cell_div_SepF"/>
</dbReference>
<evidence type="ECO:0000256" key="2">
    <source>
        <dbReference type="ARBA" id="ARBA00023210"/>
    </source>
</evidence>
<keyword evidence="7" id="KW-1185">Reference proteome</keyword>
<sequence>MVMDKLLNLMGFADEQEEIYEETSEPEEKRRKGQIVALHNRESVKVKVVEPLCFEEAQKIADDLKNRKAVVINLEQAELDLAIRVIDFVGGTAYAIGGSMQKIGKGIILVVPPNIDIDGSLAEVNQIEQKDKEVFSWVSNFPKKENSR</sequence>
<dbReference type="STRING" id="656914.SAMN00017405_0170"/>
<comment type="similarity">
    <text evidence="5">Belongs to the SepF family.</text>
</comment>
<dbReference type="RefSeq" id="WP_084053992.1">
    <property type="nucleotide sequence ID" value="NZ_FWWT01000022.1"/>
</dbReference>
<evidence type="ECO:0000313" key="6">
    <source>
        <dbReference type="EMBL" id="SMB94223.1"/>
    </source>
</evidence>
<reference evidence="6 7" key="1">
    <citation type="submission" date="2017-04" db="EMBL/GenBank/DDBJ databases">
        <authorList>
            <person name="Afonso C.L."/>
            <person name="Miller P.J."/>
            <person name="Scott M.A."/>
            <person name="Spackman E."/>
            <person name="Goraichik I."/>
            <person name="Dimitrov K.M."/>
            <person name="Suarez D.L."/>
            <person name="Swayne D.E."/>
        </authorList>
    </citation>
    <scope>NUCLEOTIDE SEQUENCE [LARGE SCALE GENOMIC DNA]</scope>
    <source>
        <strain evidence="6 7">DSM 11270</strain>
    </source>
</reference>
<keyword evidence="3 5" id="KW-0131">Cell cycle</keyword>
<comment type="function">
    <text evidence="4 5">Cell division protein that is part of the divisome complex and is recruited early to the Z-ring. Probably stimulates Z-ring formation, perhaps through the cross-linking of FtsZ protofilaments. Its function overlaps with FtsA.</text>
</comment>
<dbReference type="AlphaFoldDB" id="A0A1W1VLQ7"/>
<keyword evidence="5" id="KW-0963">Cytoplasm</keyword>
<dbReference type="GO" id="GO:0000917">
    <property type="term" value="P:division septum assembly"/>
    <property type="evidence" value="ECO:0007669"/>
    <property type="project" value="UniProtKB-KW"/>
</dbReference>
<dbReference type="Proteomes" id="UP000192731">
    <property type="component" value="Unassembled WGS sequence"/>
</dbReference>
<comment type="subunit">
    <text evidence="5">Homodimer. Interacts with FtsZ.</text>
</comment>
<dbReference type="GO" id="GO:0043093">
    <property type="term" value="P:FtsZ-dependent cytokinesis"/>
    <property type="evidence" value="ECO:0007669"/>
    <property type="project" value="UniProtKB-UniRule"/>
</dbReference>
<organism evidence="6 7">
    <name type="scientific">Desulfonispora thiosulfatigenes DSM 11270</name>
    <dbReference type="NCBI Taxonomy" id="656914"/>
    <lineage>
        <taxon>Bacteria</taxon>
        <taxon>Bacillati</taxon>
        <taxon>Bacillota</taxon>
        <taxon>Clostridia</taxon>
        <taxon>Eubacteriales</taxon>
        <taxon>Peptococcaceae</taxon>
        <taxon>Desulfonispora</taxon>
    </lineage>
</organism>
<dbReference type="Gene3D" id="3.30.110.150">
    <property type="entry name" value="SepF-like protein"/>
    <property type="match status" value="1"/>
</dbReference>
<comment type="subcellular location">
    <subcellularLocation>
        <location evidence="5">Cytoplasm</location>
    </subcellularLocation>
    <text evidence="5">Localizes to the division site, in a FtsZ-dependent manner.</text>
</comment>
<dbReference type="PANTHER" id="PTHR35798:SF1">
    <property type="entry name" value="CELL DIVISION PROTEIN SEPF"/>
    <property type="match status" value="1"/>
</dbReference>
<dbReference type="HAMAP" id="MF_01197">
    <property type="entry name" value="SepF"/>
    <property type="match status" value="1"/>
</dbReference>
<dbReference type="GO" id="GO:0005737">
    <property type="term" value="C:cytoplasm"/>
    <property type="evidence" value="ECO:0007669"/>
    <property type="project" value="UniProtKB-SubCell"/>
</dbReference>
<accession>A0A1W1VLQ7</accession>
<protein>
    <recommendedName>
        <fullName evidence="5">Cell division protein SepF</fullName>
    </recommendedName>
</protein>
<dbReference type="EMBL" id="FWWT01000022">
    <property type="protein sequence ID" value="SMB94223.1"/>
    <property type="molecule type" value="Genomic_DNA"/>
</dbReference>
<keyword evidence="2 5" id="KW-0717">Septation</keyword>
<dbReference type="PANTHER" id="PTHR35798">
    <property type="entry name" value="CELL DIVISION PROTEIN SEPF"/>
    <property type="match status" value="1"/>
</dbReference>
<dbReference type="Pfam" id="PF04472">
    <property type="entry name" value="SepF"/>
    <property type="match status" value="1"/>
</dbReference>
<evidence type="ECO:0000256" key="4">
    <source>
        <dbReference type="ARBA" id="ARBA00044936"/>
    </source>
</evidence>
<evidence type="ECO:0000256" key="1">
    <source>
        <dbReference type="ARBA" id="ARBA00022618"/>
    </source>
</evidence>
<evidence type="ECO:0000256" key="5">
    <source>
        <dbReference type="HAMAP-Rule" id="MF_01197"/>
    </source>
</evidence>
<dbReference type="InterPro" id="IPR007561">
    <property type="entry name" value="Cell_div_SepF/SepF-rel"/>
</dbReference>
<dbReference type="InterPro" id="IPR038594">
    <property type="entry name" value="SepF-like_sf"/>
</dbReference>
<gene>
    <name evidence="5" type="primary">sepF</name>
    <name evidence="6" type="ORF">SAMN00017405_0170</name>
</gene>
<proteinExistence type="inferred from homology"/>
<name>A0A1W1VLQ7_DESTI</name>
<evidence type="ECO:0000313" key="7">
    <source>
        <dbReference type="Proteomes" id="UP000192731"/>
    </source>
</evidence>
<keyword evidence="1 5" id="KW-0132">Cell division</keyword>